<keyword evidence="1" id="KW-0479">Metal-binding</keyword>
<dbReference type="InterPro" id="IPR036236">
    <property type="entry name" value="Znf_C2H2_sf"/>
</dbReference>
<dbReference type="InterPro" id="IPR013087">
    <property type="entry name" value="Znf_C2H2_type"/>
</dbReference>
<dbReference type="PaxDb" id="7159-AAEL012177-PA"/>
<reference evidence="9" key="1">
    <citation type="submission" date="2005-10" db="EMBL/GenBank/DDBJ databases">
        <authorList>
            <person name="Loftus B.J."/>
            <person name="Nene V.M."/>
            <person name="Hannick L.I."/>
            <person name="Bidwell S."/>
            <person name="Haas B."/>
            <person name="Amedeo P."/>
            <person name="Orvis J."/>
            <person name="Wortman J.R."/>
            <person name="White O.R."/>
            <person name="Salzberg S."/>
            <person name="Shumway M."/>
            <person name="Koo H."/>
            <person name="Zhao Y."/>
            <person name="Holmes M."/>
            <person name="Miller J."/>
            <person name="Schatz M."/>
            <person name="Pop M."/>
            <person name="Pai G."/>
            <person name="Utterback T."/>
            <person name="Rogers Y.-H."/>
            <person name="Kravitz S."/>
            <person name="Fraser C.M."/>
        </authorList>
    </citation>
    <scope>NUCLEOTIDE SEQUENCE</scope>
    <source>
        <strain evidence="9">Liverpool</strain>
    </source>
</reference>
<dbReference type="PROSITE" id="PS00028">
    <property type="entry name" value="ZINC_FINGER_C2H2_1"/>
    <property type="match status" value="5"/>
</dbReference>
<dbReference type="STRING" id="7159.Q16MW0"/>
<name>Q16MW0_AEDAE</name>
<feature type="domain" description="C2H2-type" evidence="8">
    <location>
        <begin position="69"/>
        <end position="97"/>
    </location>
</feature>
<dbReference type="PhylomeDB" id="Q16MW0"/>
<dbReference type="SMART" id="SM00355">
    <property type="entry name" value="ZnF_C2H2"/>
    <property type="match status" value="5"/>
</dbReference>
<evidence type="ECO:0000256" key="5">
    <source>
        <dbReference type="ARBA" id="ARBA00023015"/>
    </source>
</evidence>
<proteinExistence type="predicted"/>
<dbReference type="EMBL" id="CH477847">
    <property type="protein sequence ID" value="EAT35684.1"/>
    <property type="molecule type" value="Genomic_DNA"/>
</dbReference>
<evidence type="ECO:0000256" key="1">
    <source>
        <dbReference type="ARBA" id="ARBA00022723"/>
    </source>
</evidence>
<dbReference type="FunFam" id="3.30.160.60:FF:000495">
    <property type="entry name" value="zinc finger protein 668"/>
    <property type="match status" value="1"/>
</dbReference>
<dbReference type="PROSITE" id="PS50157">
    <property type="entry name" value="ZINC_FINGER_C2H2_2"/>
    <property type="match status" value="5"/>
</dbReference>
<dbReference type="Proteomes" id="UP000682892">
    <property type="component" value="Chromosome 2"/>
</dbReference>
<dbReference type="SUPFAM" id="SSF57667">
    <property type="entry name" value="beta-beta-alpha zinc fingers"/>
    <property type="match status" value="4"/>
</dbReference>
<dbReference type="PANTHER" id="PTHR24379:SF121">
    <property type="entry name" value="C2H2-TYPE DOMAIN-CONTAINING PROTEIN"/>
    <property type="match status" value="1"/>
</dbReference>
<keyword evidence="5" id="KW-0805">Transcription regulation</keyword>
<reference evidence="9" key="3">
    <citation type="submission" date="2012-09" db="EMBL/GenBank/DDBJ databases">
        <authorList>
            <consortium name="VectorBase"/>
        </authorList>
    </citation>
    <scope>NUCLEOTIDE SEQUENCE</scope>
    <source>
        <strain evidence="9">Liverpool</strain>
    </source>
</reference>
<accession>Q16MW0</accession>
<keyword evidence="6" id="KW-0804">Transcription</keyword>
<evidence type="ECO:0000313" key="10">
    <source>
        <dbReference type="Proteomes" id="UP000682892"/>
    </source>
</evidence>
<evidence type="ECO:0000256" key="7">
    <source>
        <dbReference type="PROSITE-ProRule" id="PRU00042"/>
    </source>
</evidence>
<keyword evidence="3 7" id="KW-0863">Zinc-finger</keyword>
<feature type="domain" description="C2H2-type" evidence="8">
    <location>
        <begin position="125"/>
        <end position="147"/>
    </location>
</feature>
<reference evidence="9" key="2">
    <citation type="journal article" date="2007" name="Science">
        <title>Genome sequence of Aedes aegypti, a major arbovirus vector.</title>
        <authorList>
            <person name="Nene V."/>
            <person name="Wortman J.R."/>
            <person name="Lawson D."/>
            <person name="Haas B."/>
            <person name="Kodira C."/>
            <person name="Tu Z.J."/>
            <person name="Loftus B."/>
            <person name="Xi Z."/>
            <person name="Megy K."/>
            <person name="Grabherr M."/>
            <person name="Ren Q."/>
            <person name="Zdobnov E.M."/>
            <person name="Lobo N.F."/>
            <person name="Campbell K.S."/>
            <person name="Brown S.E."/>
            <person name="Bonaldo M.F."/>
            <person name="Zhu J."/>
            <person name="Sinkins S.P."/>
            <person name="Hogenkamp D.G."/>
            <person name="Amedeo P."/>
            <person name="Arensburger P."/>
            <person name="Atkinson P.W."/>
            <person name="Bidwell S."/>
            <person name="Biedler J."/>
            <person name="Birney E."/>
            <person name="Bruggner R.V."/>
            <person name="Costas J."/>
            <person name="Coy M.R."/>
            <person name="Crabtree J."/>
            <person name="Crawford M."/>
            <person name="Debruyn B."/>
            <person name="Decaprio D."/>
            <person name="Eiglmeier K."/>
            <person name="Eisenstadt E."/>
            <person name="El-Dorry H."/>
            <person name="Gelbart W.M."/>
            <person name="Gomes S.L."/>
            <person name="Hammond M."/>
            <person name="Hannick L.I."/>
            <person name="Hogan J.R."/>
            <person name="Holmes M.H."/>
            <person name="Jaffe D."/>
            <person name="Johnston J.S."/>
            <person name="Kennedy R.C."/>
            <person name="Koo H."/>
            <person name="Kravitz S."/>
            <person name="Kriventseva E.V."/>
            <person name="Kulp D."/>
            <person name="Labutti K."/>
            <person name="Lee E."/>
            <person name="Li S."/>
            <person name="Lovin D.D."/>
            <person name="Mao C."/>
            <person name="Mauceli E."/>
            <person name="Menck C.F."/>
            <person name="Miller J.R."/>
            <person name="Montgomery P."/>
            <person name="Mori A."/>
            <person name="Nascimento A.L."/>
            <person name="Naveira H.F."/>
            <person name="Nusbaum C."/>
            <person name="O'leary S."/>
            <person name="Orvis J."/>
            <person name="Pertea M."/>
            <person name="Quesneville H."/>
            <person name="Reidenbach K.R."/>
            <person name="Rogers Y.H."/>
            <person name="Roth C.W."/>
            <person name="Schneider J.R."/>
            <person name="Schatz M."/>
            <person name="Shumway M."/>
            <person name="Stanke M."/>
            <person name="Stinson E.O."/>
            <person name="Tubio J.M."/>
            <person name="Vanzee J.P."/>
            <person name="Verjovski-Almeida S."/>
            <person name="Werner D."/>
            <person name="White O."/>
            <person name="Wyder S."/>
            <person name="Zeng Q."/>
            <person name="Zhao Q."/>
            <person name="Zhao Y."/>
            <person name="Hill C.A."/>
            <person name="Raikhel A.S."/>
            <person name="Soares M.B."/>
            <person name="Knudson D.L."/>
            <person name="Lee N.H."/>
            <person name="Galagan J."/>
            <person name="Salzberg S.L."/>
            <person name="Paulsen I.T."/>
            <person name="Dimopoulos G."/>
            <person name="Collins F.H."/>
            <person name="Birren B."/>
            <person name="Fraser-Liggett C.M."/>
            <person name="Severson D.W."/>
        </authorList>
    </citation>
    <scope>NUCLEOTIDE SEQUENCE [LARGE SCALE GENOMIC DNA]</scope>
    <source>
        <strain evidence="9">Liverpool</strain>
    </source>
</reference>
<evidence type="ECO:0000313" key="9">
    <source>
        <dbReference type="EMBL" id="EAT35684.1"/>
    </source>
</evidence>
<organism evidence="9 10">
    <name type="scientific">Aedes aegypti</name>
    <name type="common">Yellowfever mosquito</name>
    <name type="synonym">Culex aegypti</name>
    <dbReference type="NCBI Taxonomy" id="7159"/>
    <lineage>
        <taxon>Eukaryota</taxon>
        <taxon>Metazoa</taxon>
        <taxon>Ecdysozoa</taxon>
        <taxon>Arthropoda</taxon>
        <taxon>Hexapoda</taxon>
        <taxon>Insecta</taxon>
        <taxon>Pterygota</taxon>
        <taxon>Neoptera</taxon>
        <taxon>Endopterygota</taxon>
        <taxon>Diptera</taxon>
        <taxon>Nematocera</taxon>
        <taxon>Culicoidea</taxon>
        <taxon>Culicidae</taxon>
        <taxon>Culicinae</taxon>
        <taxon>Aedini</taxon>
        <taxon>Aedes</taxon>
        <taxon>Stegomyia</taxon>
    </lineage>
</organism>
<dbReference type="PANTHER" id="PTHR24379">
    <property type="entry name" value="KRAB AND ZINC FINGER DOMAIN-CONTAINING"/>
    <property type="match status" value="1"/>
</dbReference>
<sequence>MDSNEINCVREDNSIQPQNNESTIYCPVCSESFSCEKTLYKHKMTHSSDFRIYDMERNNRIFKVHVRIYTCNICEKEFRNLTHYEKHRKIRHTKEGYICPHCSKIFKDIKYMKIHMRTHSGERPYECDKCTKTFTRSIILRQHMLTHQKTGNHKCEFCSKSYKRMEDLHRHYEVH</sequence>
<feature type="domain" description="C2H2-type" evidence="8">
    <location>
        <begin position="24"/>
        <end position="51"/>
    </location>
</feature>
<evidence type="ECO:0000259" key="8">
    <source>
        <dbReference type="PROSITE" id="PS50157"/>
    </source>
</evidence>
<evidence type="ECO:0000256" key="6">
    <source>
        <dbReference type="ARBA" id="ARBA00023163"/>
    </source>
</evidence>
<dbReference type="Pfam" id="PF00096">
    <property type="entry name" value="zf-C2H2"/>
    <property type="match status" value="3"/>
</dbReference>
<dbReference type="HOGENOM" id="CLU_002678_2_1_1"/>
<evidence type="ECO:0000256" key="3">
    <source>
        <dbReference type="ARBA" id="ARBA00022771"/>
    </source>
</evidence>
<protein>
    <submittedName>
        <fullName evidence="9">AAEL012177-PA</fullName>
    </submittedName>
</protein>
<dbReference type="eggNOG" id="KOG1721">
    <property type="taxonomic scope" value="Eukaryota"/>
</dbReference>
<dbReference type="GO" id="GO:0008270">
    <property type="term" value="F:zinc ion binding"/>
    <property type="evidence" value="ECO:0007669"/>
    <property type="project" value="UniProtKB-KW"/>
</dbReference>
<evidence type="ECO:0000256" key="2">
    <source>
        <dbReference type="ARBA" id="ARBA00022737"/>
    </source>
</evidence>
<dbReference type="GO" id="GO:0045892">
    <property type="term" value="P:negative regulation of DNA-templated transcription"/>
    <property type="evidence" value="ECO:0007669"/>
    <property type="project" value="UniProtKB-ARBA"/>
</dbReference>
<keyword evidence="2" id="KW-0677">Repeat</keyword>
<evidence type="ECO:0000256" key="4">
    <source>
        <dbReference type="ARBA" id="ARBA00022833"/>
    </source>
</evidence>
<feature type="domain" description="C2H2-type" evidence="8">
    <location>
        <begin position="153"/>
        <end position="175"/>
    </location>
</feature>
<dbReference type="VEuPathDB" id="VectorBase:AAEL020928"/>
<dbReference type="AlphaFoldDB" id="Q16MW0"/>
<feature type="domain" description="C2H2-type" evidence="8">
    <location>
        <begin position="97"/>
        <end position="124"/>
    </location>
</feature>
<dbReference type="Gene3D" id="3.30.160.60">
    <property type="entry name" value="Classic Zinc Finger"/>
    <property type="match status" value="3"/>
</dbReference>
<dbReference type="OMA" id="MQTHSSV"/>
<keyword evidence="4" id="KW-0862">Zinc</keyword>
<gene>
    <name evidence="9" type="ORF">AaeL_AAEL012177</name>
</gene>